<dbReference type="GO" id="GO:0006886">
    <property type="term" value="P:intracellular protein transport"/>
    <property type="evidence" value="ECO:0007669"/>
    <property type="project" value="TreeGrafter"/>
</dbReference>
<dbReference type="PROSITE" id="PS50294">
    <property type="entry name" value="WD_REPEATS_REGION"/>
    <property type="match status" value="2"/>
</dbReference>
<dbReference type="GO" id="GO:0006890">
    <property type="term" value="P:retrograde vesicle-mediated transport, Golgi to endoplasmic reticulum"/>
    <property type="evidence" value="ECO:0007669"/>
    <property type="project" value="TreeGrafter"/>
</dbReference>
<reference evidence="4 5" key="1">
    <citation type="submission" date="2020-02" db="EMBL/GenBank/DDBJ databases">
        <authorList>
            <person name="Ma Q."/>
            <person name="Huang Y."/>
            <person name="Song X."/>
            <person name="Pei D."/>
        </authorList>
    </citation>
    <scope>NUCLEOTIDE SEQUENCE [LARGE SCALE GENOMIC DNA]</scope>
    <source>
        <strain evidence="4">Sxm20200214</strain>
        <tissue evidence="4">Leaf</tissue>
    </source>
</reference>
<comment type="caution">
    <text evidence="4">The sequence shown here is derived from an EMBL/GenBank/DDBJ whole genome shotgun (WGS) entry which is preliminary data.</text>
</comment>
<dbReference type="AlphaFoldDB" id="A0A8X7P323"/>
<dbReference type="PROSITE" id="PS00678">
    <property type="entry name" value="WD_REPEATS_1"/>
    <property type="match status" value="1"/>
</dbReference>
<dbReference type="InterPro" id="IPR001680">
    <property type="entry name" value="WD40_rpt"/>
</dbReference>
<feature type="repeat" description="WD" evidence="3">
    <location>
        <begin position="112"/>
        <end position="154"/>
    </location>
</feature>
<dbReference type="PROSITE" id="PS50082">
    <property type="entry name" value="WD_REPEATS_2"/>
    <property type="match status" value="3"/>
</dbReference>
<dbReference type="GO" id="GO:0006888">
    <property type="term" value="P:endoplasmic reticulum to Golgi vesicle-mediated transport"/>
    <property type="evidence" value="ECO:0007669"/>
    <property type="project" value="TreeGrafter"/>
</dbReference>
<dbReference type="PANTHER" id="PTHR19876:SF1">
    <property type="entry name" value="COATOMER SUBUNIT ALPHA"/>
    <property type="match status" value="1"/>
</dbReference>
<feature type="repeat" description="WD" evidence="3">
    <location>
        <begin position="244"/>
        <end position="286"/>
    </location>
</feature>
<keyword evidence="2" id="KW-0677">Repeat</keyword>
<dbReference type="Gene3D" id="2.130.10.10">
    <property type="entry name" value="YVTN repeat-like/Quinoprotein amine dehydrogenase"/>
    <property type="match status" value="1"/>
</dbReference>
<name>A0A8X7P323_BRACI</name>
<dbReference type="SUPFAM" id="SSF50978">
    <property type="entry name" value="WD40 repeat-like"/>
    <property type="match status" value="1"/>
</dbReference>
<organism evidence="4 5">
    <name type="scientific">Brassica carinata</name>
    <name type="common">Ethiopian mustard</name>
    <name type="synonym">Abyssinian cabbage</name>
    <dbReference type="NCBI Taxonomy" id="52824"/>
    <lineage>
        <taxon>Eukaryota</taxon>
        <taxon>Viridiplantae</taxon>
        <taxon>Streptophyta</taxon>
        <taxon>Embryophyta</taxon>
        <taxon>Tracheophyta</taxon>
        <taxon>Spermatophyta</taxon>
        <taxon>Magnoliopsida</taxon>
        <taxon>eudicotyledons</taxon>
        <taxon>Gunneridae</taxon>
        <taxon>Pentapetalae</taxon>
        <taxon>rosids</taxon>
        <taxon>malvids</taxon>
        <taxon>Brassicales</taxon>
        <taxon>Brassicaceae</taxon>
        <taxon>Brassiceae</taxon>
        <taxon>Brassica</taxon>
    </lineage>
</organism>
<evidence type="ECO:0000313" key="5">
    <source>
        <dbReference type="Proteomes" id="UP000886595"/>
    </source>
</evidence>
<dbReference type="GO" id="GO:0006891">
    <property type="term" value="P:intra-Golgi vesicle-mediated transport"/>
    <property type="evidence" value="ECO:0007669"/>
    <property type="project" value="TreeGrafter"/>
</dbReference>
<protein>
    <submittedName>
        <fullName evidence="4">Uncharacterized protein</fullName>
    </submittedName>
</protein>
<sequence length="309" mass="34611">MRVHVSQIAPFKTMRWRAKLERKRCPLYSTQSDKVLSLSFHPTRPWILAGLASGEFKIFDYLRENLIHSLGAHEGAVLGVDFHSSEAIFVTGGEDKVIYGWNYETKTCIFSLKRHTCAVTVVFKSPPPSPWILSASDDSTVCLWNWETQTCVYAWRVGNRPMRCASFVFGGGGLFRAGRDGMLTAAEDDAIRVLDVGCPAYGSLTVQLERFFHGGHGTVNWASIHRNQNLIVSGSKDQVHLWNSRGHTDDVSSVVFHPTKDDIIVSASNDKTLRVWDTKSRAQLHTFHSNNGDRFWSLAAHPHKSLLAA</sequence>
<feature type="repeat" description="WD" evidence="3">
    <location>
        <begin position="70"/>
        <end position="111"/>
    </location>
</feature>
<gene>
    <name evidence="4" type="ORF">Bca52824_093139</name>
</gene>
<keyword evidence="1 3" id="KW-0853">WD repeat</keyword>
<dbReference type="InterPro" id="IPR019775">
    <property type="entry name" value="WD40_repeat_CS"/>
</dbReference>
<dbReference type="Pfam" id="PF00400">
    <property type="entry name" value="WD40"/>
    <property type="match status" value="5"/>
</dbReference>
<dbReference type="Proteomes" id="UP000886595">
    <property type="component" value="Unassembled WGS sequence"/>
</dbReference>
<evidence type="ECO:0000256" key="2">
    <source>
        <dbReference type="ARBA" id="ARBA00022737"/>
    </source>
</evidence>
<dbReference type="OrthoDB" id="10261470at2759"/>
<evidence type="ECO:0000256" key="1">
    <source>
        <dbReference type="ARBA" id="ARBA00022574"/>
    </source>
</evidence>
<dbReference type="PANTHER" id="PTHR19876">
    <property type="entry name" value="COATOMER"/>
    <property type="match status" value="1"/>
</dbReference>
<dbReference type="GO" id="GO:0030126">
    <property type="term" value="C:COPI vesicle coat"/>
    <property type="evidence" value="ECO:0007669"/>
    <property type="project" value="TreeGrafter"/>
</dbReference>
<dbReference type="InterPro" id="IPR036322">
    <property type="entry name" value="WD40_repeat_dom_sf"/>
</dbReference>
<proteinExistence type="predicted"/>
<dbReference type="InterPro" id="IPR015943">
    <property type="entry name" value="WD40/YVTN_repeat-like_dom_sf"/>
</dbReference>
<dbReference type="EMBL" id="JAAMPC010000042">
    <property type="protein sequence ID" value="KAG2244999.1"/>
    <property type="molecule type" value="Genomic_DNA"/>
</dbReference>
<evidence type="ECO:0000256" key="3">
    <source>
        <dbReference type="PROSITE-ProRule" id="PRU00221"/>
    </source>
</evidence>
<keyword evidence="5" id="KW-1185">Reference proteome</keyword>
<dbReference type="InterPro" id="IPR050844">
    <property type="entry name" value="Coatomer_complex_subunit"/>
</dbReference>
<evidence type="ECO:0000313" key="4">
    <source>
        <dbReference type="EMBL" id="KAG2244999.1"/>
    </source>
</evidence>
<dbReference type="SMART" id="SM00320">
    <property type="entry name" value="WD40"/>
    <property type="match status" value="5"/>
</dbReference>
<accession>A0A8X7P323</accession>